<evidence type="ECO:0000313" key="2">
    <source>
        <dbReference type="EMBL" id="KEF50835.1"/>
    </source>
</evidence>
<proteinExistence type="predicted"/>
<sequence>MEVDDGKGRRLFEDIPIALPDIPSNSTRHLRREGNVVTVIWTPTHDDNKWKKIAKERAQQATGSKARPPTQRPGMRSTMLNAAQAKRGPTRSLPEKVGVHSKRVDTALPYQADIPGGSTID</sequence>
<gene>
    <name evidence="2" type="ORF">A1O9_13112</name>
</gene>
<accession>A0A072P5E9</accession>
<dbReference type="EMBL" id="AMGV01000070">
    <property type="protein sequence ID" value="KEF50835.1"/>
    <property type="molecule type" value="Genomic_DNA"/>
</dbReference>
<dbReference type="Proteomes" id="UP000027920">
    <property type="component" value="Unassembled WGS sequence"/>
</dbReference>
<keyword evidence="3" id="KW-1185">Reference proteome</keyword>
<evidence type="ECO:0000313" key="3">
    <source>
        <dbReference type="Proteomes" id="UP000027920"/>
    </source>
</evidence>
<dbReference type="VEuPathDB" id="FungiDB:A1O9_13112"/>
<dbReference type="GeneID" id="25288003"/>
<comment type="caution">
    <text evidence="2">The sequence shown here is derived from an EMBL/GenBank/DDBJ whole genome shotgun (WGS) entry which is preliminary data.</text>
</comment>
<dbReference type="RefSeq" id="XP_013253425.1">
    <property type="nucleotide sequence ID" value="XM_013397971.1"/>
</dbReference>
<name>A0A072P5E9_9EURO</name>
<dbReference type="STRING" id="1182545.A0A072P5E9"/>
<evidence type="ECO:0000256" key="1">
    <source>
        <dbReference type="SAM" id="MobiDB-lite"/>
    </source>
</evidence>
<feature type="region of interest" description="Disordered" evidence="1">
    <location>
        <begin position="81"/>
        <end position="121"/>
    </location>
</feature>
<feature type="compositionally biased region" description="Basic and acidic residues" evidence="1">
    <location>
        <begin position="93"/>
        <end position="105"/>
    </location>
</feature>
<dbReference type="AlphaFoldDB" id="A0A072P5E9"/>
<reference evidence="2 3" key="1">
    <citation type="submission" date="2013-03" db="EMBL/GenBank/DDBJ databases">
        <title>The Genome Sequence of Exophiala aquamarina CBS 119918.</title>
        <authorList>
            <consortium name="The Broad Institute Genomics Platform"/>
            <person name="Cuomo C."/>
            <person name="de Hoog S."/>
            <person name="Gorbushina A."/>
            <person name="Walker B."/>
            <person name="Young S.K."/>
            <person name="Zeng Q."/>
            <person name="Gargeya S."/>
            <person name="Fitzgerald M."/>
            <person name="Haas B."/>
            <person name="Abouelleil A."/>
            <person name="Allen A.W."/>
            <person name="Alvarado L."/>
            <person name="Arachchi H.M."/>
            <person name="Berlin A.M."/>
            <person name="Chapman S.B."/>
            <person name="Gainer-Dewar J."/>
            <person name="Goldberg J."/>
            <person name="Griggs A."/>
            <person name="Gujja S."/>
            <person name="Hansen M."/>
            <person name="Howarth C."/>
            <person name="Imamovic A."/>
            <person name="Ireland A."/>
            <person name="Larimer J."/>
            <person name="McCowan C."/>
            <person name="Murphy C."/>
            <person name="Pearson M."/>
            <person name="Poon T.W."/>
            <person name="Priest M."/>
            <person name="Roberts A."/>
            <person name="Saif S."/>
            <person name="Shea T."/>
            <person name="Sisk P."/>
            <person name="Sykes S."/>
            <person name="Wortman J."/>
            <person name="Nusbaum C."/>
            <person name="Birren B."/>
        </authorList>
    </citation>
    <scope>NUCLEOTIDE SEQUENCE [LARGE SCALE GENOMIC DNA]</scope>
    <source>
        <strain evidence="2 3">CBS 119918</strain>
    </source>
</reference>
<feature type="region of interest" description="Disordered" evidence="1">
    <location>
        <begin position="57"/>
        <end position="76"/>
    </location>
</feature>
<dbReference type="OrthoDB" id="4159828at2759"/>
<dbReference type="HOGENOM" id="CLU_165615_0_0_1"/>
<organism evidence="2 3">
    <name type="scientific">Exophiala aquamarina CBS 119918</name>
    <dbReference type="NCBI Taxonomy" id="1182545"/>
    <lineage>
        <taxon>Eukaryota</taxon>
        <taxon>Fungi</taxon>
        <taxon>Dikarya</taxon>
        <taxon>Ascomycota</taxon>
        <taxon>Pezizomycotina</taxon>
        <taxon>Eurotiomycetes</taxon>
        <taxon>Chaetothyriomycetidae</taxon>
        <taxon>Chaetothyriales</taxon>
        <taxon>Herpotrichiellaceae</taxon>
        <taxon>Exophiala</taxon>
    </lineage>
</organism>
<protein>
    <submittedName>
        <fullName evidence="2">Uncharacterized protein</fullName>
    </submittedName>
</protein>